<evidence type="ECO:0000256" key="1">
    <source>
        <dbReference type="SAM" id="Coils"/>
    </source>
</evidence>
<dbReference type="EMBL" id="GG662673">
    <property type="protein sequence ID" value="EAR96839.1"/>
    <property type="molecule type" value="Genomic_DNA"/>
</dbReference>
<keyword evidence="5" id="KW-1185">Reference proteome</keyword>
<dbReference type="SMART" id="SM00327">
    <property type="entry name" value="VWA"/>
    <property type="match status" value="1"/>
</dbReference>
<feature type="coiled-coil region" evidence="1">
    <location>
        <begin position="346"/>
        <end position="398"/>
    </location>
</feature>
<feature type="compositionally biased region" description="Low complexity" evidence="2">
    <location>
        <begin position="75"/>
        <end position="89"/>
    </location>
</feature>
<dbReference type="KEGG" id="tet:TTHERM_00193310"/>
<proteinExistence type="predicted"/>
<dbReference type="InterPro" id="IPR002035">
    <property type="entry name" value="VWF_A"/>
</dbReference>
<feature type="compositionally biased region" description="Basic and acidic residues" evidence="2">
    <location>
        <begin position="90"/>
        <end position="104"/>
    </location>
</feature>
<dbReference type="CDD" id="cd00198">
    <property type="entry name" value="vWFA"/>
    <property type="match status" value="1"/>
</dbReference>
<dbReference type="OrthoDB" id="10006997at2759"/>
<evidence type="ECO:0000313" key="5">
    <source>
        <dbReference type="Proteomes" id="UP000009168"/>
    </source>
</evidence>
<keyword evidence="1" id="KW-0175">Coiled coil</keyword>
<dbReference type="PROSITE" id="PS50234">
    <property type="entry name" value="VWFA"/>
    <property type="match status" value="1"/>
</dbReference>
<dbReference type="InParanoid" id="Q23KK4"/>
<evidence type="ECO:0000313" key="4">
    <source>
        <dbReference type="EMBL" id="EAR96839.1"/>
    </source>
</evidence>
<name>Q23KK4_TETTS</name>
<feature type="coiled-coil region" evidence="1">
    <location>
        <begin position="698"/>
        <end position="789"/>
    </location>
</feature>
<feature type="coiled-coil region" evidence="1">
    <location>
        <begin position="951"/>
        <end position="1029"/>
    </location>
</feature>
<dbReference type="GeneID" id="7845952"/>
<dbReference type="InterPro" id="IPR036465">
    <property type="entry name" value="vWFA_dom_sf"/>
</dbReference>
<evidence type="ECO:0000259" key="3">
    <source>
        <dbReference type="PROSITE" id="PS50234"/>
    </source>
</evidence>
<protein>
    <submittedName>
        <fullName evidence="4">von willebrand factor type A domain protein</fullName>
    </submittedName>
</protein>
<dbReference type="Pfam" id="PF13519">
    <property type="entry name" value="VWA_2"/>
    <property type="match status" value="1"/>
</dbReference>
<reference evidence="5" key="1">
    <citation type="journal article" date="2006" name="PLoS Biol.">
        <title>Macronuclear genome sequence of the ciliate Tetrahymena thermophila, a model eukaryote.</title>
        <authorList>
            <person name="Eisen J.A."/>
            <person name="Coyne R.S."/>
            <person name="Wu M."/>
            <person name="Wu D."/>
            <person name="Thiagarajan M."/>
            <person name="Wortman J.R."/>
            <person name="Badger J.H."/>
            <person name="Ren Q."/>
            <person name="Amedeo P."/>
            <person name="Jones K.M."/>
            <person name="Tallon L.J."/>
            <person name="Delcher A.L."/>
            <person name="Salzberg S.L."/>
            <person name="Silva J.C."/>
            <person name="Haas B.J."/>
            <person name="Majoros W.H."/>
            <person name="Farzad M."/>
            <person name="Carlton J.M."/>
            <person name="Smith R.K. Jr."/>
            <person name="Garg J."/>
            <person name="Pearlman R.E."/>
            <person name="Karrer K.M."/>
            <person name="Sun L."/>
            <person name="Manning G."/>
            <person name="Elde N.C."/>
            <person name="Turkewitz A.P."/>
            <person name="Asai D.J."/>
            <person name="Wilkes D.E."/>
            <person name="Wang Y."/>
            <person name="Cai H."/>
            <person name="Collins K."/>
            <person name="Stewart B.A."/>
            <person name="Lee S.R."/>
            <person name="Wilamowska K."/>
            <person name="Weinberg Z."/>
            <person name="Ruzzo W.L."/>
            <person name="Wloga D."/>
            <person name="Gaertig J."/>
            <person name="Frankel J."/>
            <person name="Tsao C.-C."/>
            <person name="Gorovsky M.A."/>
            <person name="Keeling P.J."/>
            <person name="Waller R.F."/>
            <person name="Patron N.J."/>
            <person name="Cherry J.M."/>
            <person name="Stover N.A."/>
            <person name="Krieger C.J."/>
            <person name="del Toro C."/>
            <person name="Ryder H.F."/>
            <person name="Williamson S.C."/>
            <person name="Barbeau R.A."/>
            <person name="Hamilton E.P."/>
            <person name="Orias E."/>
        </authorList>
    </citation>
    <scope>NUCLEOTIDE SEQUENCE [LARGE SCALE GENOMIC DNA]</scope>
    <source>
        <strain evidence="5">SB210</strain>
    </source>
</reference>
<dbReference type="HOGENOM" id="CLU_285990_0_0_1"/>
<feature type="region of interest" description="Disordered" evidence="2">
    <location>
        <begin position="1"/>
        <end position="105"/>
    </location>
</feature>
<dbReference type="Gene3D" id="3.40.50.410">
    <property type="entry name" value="von Willebrand factor, type A domain"/>
    <property type="match status" value="1"/>
</dbReference>
<gene>
    <name evidence="4" type="ORF">TTHERM_00193310</name>
</gene>
<sequence>MDFDKLSEEDQTNSGVVAPNLNDTASTIPSQSTEPQHQALHDGGIGGIQQPLNAKVSQATSQVGDIAQGDTQKTPSSSQQQNSDPNNLKNEQENKQENSEKAKLEPSQLVVQIQNNQNQQQTQIMRHGELTIQNQLEVQSVISAIVNKYDKFSVYQDQLNTILKFSPKPSATDEDQDSQKKYVENVKKLKQIVCNLLDFPLQYNKLQNSFTDTTKDFNKIHSHLCSHINNLIKLTYNINQDNLGSNYKQLEVIQQKLDACKSDGENLQQTLYKLEKVNDSILEHFSTFFGQQMSDSQDNLFSLKEDLKKEIQKRDKEQYDASQKFQEASLLITQKNSMISTHQTRQKLLNSDIQQIESKIKKLEADKNKQVEDLEARKDKYLKQLEEEKAKLIREKSAFWDKKNSSQEARLSQYSQSINSLNSKYPLGKMCSIVEKKYFHYYFIQDESGSFSNDHQYAIQGVAQLFNRIKPNDYITYIKFDSSSHVDIPKTLKSSLSQGDFISKIQKCRGGGTNFQSAFQTLLQQIQSKYDQQEYPVVIFITDGQDNTDLDSIISQITSLCQDIVFYTIGYGSVNEKYLKNITNKFNNTVGEKKEINGKPVDLFYVKNTPNDLVQSLSSISQQQSSISIEDIKKAQQFLKESFEQMTKTAEEYYSKTEDSYDKKIGLITSQIYELQNKDISSAQQLTESVQKDILKQNQLKNQQIEQVSNENTQIENLRQEIRCAKQTFLRNIGQQDTGKIDDTDIEEELNKNLKLIQDKYQKEIHAIEEKIKNAIKKIEEDQQKQENTIIGFGFQNYPHFKKFNDSQNAVKEAQIYYINLIQDLMSLVKQLQFQNNSFNEAIENSQTYLEESNKFDNQYHVFTQFKQIDETIDPEDSFNSTKKVIFIINNSIQQKCQDDKELLAFYDHVIRSIRFNYIIQNYVDKKKEEQAQYIKNEVIPDIIKTVPKQLSKLETRKKGFDLKISKKEKEIRNLRSDLKDEVDSQKKKEIQEEIKTCEEVLKELNKDLNELLTELEELQSEFETENLEKINIIKDVVFALIQAVTFALFKKKFQMAQAPFYQLLNGGQSFIKALSQYQPLAISN</sequence>
<feature type="compositionally biased region" description="Polar residues" evidence="2">
    <location>
        <begin position="50"/>
        <end position="74"/>
    </location>
</feature>
<organism evidence="4 5">
    <name type="scientific">Tetrahymena thermophila (strain SB210)</name>
    <dbReference type="NCBI Taxonomy" id="312017"/>
    <lineage>
        <taxon>Eukaryota</taxon>
        <taxon>Sar</taxon>
        <taxon>Alveolata</taxon>
        <taxon>Ciliophora</taxon>
        <taxon>Intramacronucleata</taxon>
        <taxon>Oligohymenophorea</taxon>
        <taxon>Hymenostomatida</taxon>
        <taxon>Tetrahymenina</taxon>
        <taxon>Tetrahymenidae</taxon>
        <taxon>Tetrahymena</taxon>
    </lineage>
</organism>
<feature type="compositionally biased region" description="Polar residues" evidence="2">
    <location>
        <begin position="21"/>
        <end position="36"/>
    </location>
</feature>
<dbReference type="RefSeq" id="XP_001017084.1">
    <property type="nucleotide sequence ID" value="XM_001017084.1"/>
</dbReference>
<feature type="domain" description="VWFA" evidence="3">
    <location>
        <begin position="440"/>
        <end position="620"/>
    </location>
</feature>
<dbReference type="SUPFAM" id="SSF53300">
    <property type="entry name" value="vWA-like"/>
    <property type="match status" value="1"/>
</dbReference>
<dbReference type="AlphaFoldDB" id="Q23KK4"/>
<evidence type="ECO:0000256" key="2">
    <source>
        <dbReference type="SAM" id="MobiDB-lite"/>
    </source>
</evidence>
<dbReference type="Proteomes" id="UP000009168">
    <property type="component" value="Unassembled WGS sequence"/>
</dbReference>
<accession>Q23KK4</accession>